<keyword evidence="6" id="KW-0411">Iron-sulfur</keyword>
<evidence type="ECO:0000256" key="7">
    <source>
        <dbReference type="ARBA" id="ARBA00023284"/>
    </source>
</evidence>
<dbReference type="GO" id="GO:0051537">
    <property type="term" value="F:2 iron, 2 sulfur cluster binding"/>
    <property type="evidence" value="ECO:0007669"/>
    <property type="project" value="UniProtKB-KW"/>
</dbReference>
<evidence type="ECO:0000313" key="10">
    <source>
        <dbReference type="Proteomes" id="UP001341281"/>
    </source>
</evidence>
<dbReference type="NCBIfam" id="TIGR00365">
    <property type="entry name" value="Grx4 family monothiol glutaredoxin"/>
    <property type="match status" value="1"/>
</dbReference>
<dbReference type="InterPro" id="IPR036249">
    <property type="entry name" value="Thioredoxin-like_sf"/>
</dbReference>
<comment type="similarity">
    <text evidence="2">Belongs to the glutaredoxin family. CGFS subfamily.</text>
</comment>
<dbReference type="CDD" id="cd03028">
    <property type="entry name" value="GRX_PICOT_like"/>
    <property type="match status" value="1"/>
</dbReference>
<dbReference type="PANTHER" id="PTHR10293:SF72">
    <property type="entry name" value="MONOTHIOL GLUTAREDOXIN-S14, CHLOROPLASTIC"/>
    <property type="match status" value="1"/>
</dbReference>
<evidence type="ECO:0000256" key="5">
    <source>
        <dbReference type="ARBA" id="ARBA00023004"/>
    </source>
</evidence>
<dbReference type="GO" id="GO:0046872">
    <property type="term" value="F:metal ion binding"/>
    <property type="evidence" value="ECO:0007669"/>
    <property type="project" value="UniProtKB-KW"/>
</dbReference>
<evidence type="ECO:0000256" key="1">
    <source>
        <dbReference type="ARBA" id="ARBA00002426"/>
    </source>
</evidence>
<evidence type="ECO:0000256" key="3">
    <source>
        <dbReference type="ARBA" id="ARBA00022714"/>
    </source>
</evidence>
<dbReference type="FunFam" id="3.40.30.10:FF:000005">
    <property type="entry name" value="Glutaredoxin 5"/>
    <property type="match status" value="1"/>
</dbReference>
<dbReference type="Gene3D" id="3.40.30.10">
    <property type="entry name" value="Glutaredoxin"/>
    <property type="match status" value="1"/>
</dbReference>
<organism evidence="9 10">
    <name type="scientific">Paspalum notatum var. saurae</name>
    <dbReference type="NCBI Taxonomy" id="547442"/>
    <lineage>
        <taxon>Eukaryota</taxon>
        <taxon>Viridiplantae</taxon>
        <taxon>Streptophyta</taxon>
        <taxon>Embryophyta</taxon>
        <taxon>Tracheophyta</taxon>
        <taxon>Spermatophyta</taxon>
        <taxon>Magnoliopsida</taxon>
        <taxon>Liliopsida</taxon>
        <taxon>Poales</taxon>
        <taxon>Poaceae</taxon>
        <taxon>PACMAD clade</taxon>
        <taxon>Panicoideae</taxon>
        <taxon>Andropogonodae</taxon>
        <taxon>Paspaleae</taxon>
        <taxon>Paspalinae</taxon>
        <taxon>Paspalum</taxon>
    </lineage>
</organism>
<dbReference type="SUPFAM" id="SSF52833">
    <property type="entry name" value="Thioredoxin-like"/>
    <property type="match status" value="1"/>
</dbReference>
<dbReference type="AlphaFoldDB" id="A0AAQ3WH42"/>
<keyword evidence="3" id="KW-0001">2Fe-2S</keyword>
<reference evidence="9 10" key="1">
    <citation type="submission" date="2024-02" db="EMBL/GenBank/DDBJ databases">
        <title>High-quality chromosome-scale genome assembly of Pensacola bahiagrass (Paspalum notatum Flugge var. saurae).</title>
        <authorList>
            <person name="Vega J.M."/>
            <person name="Podio M."/>
            <person name="Orjuela J."/>
            <person name="Siena L.A."/>
            <person name="Pessino S.C."/>
            <person name="Combes M.C."/>
            <person name="Mariac C."/>
            <person name="Albertini E."/>
            <person name="Pupilli F."/>
            <person name="Ortiz J.P.A."/>
            <person name="Leblanc O."/>
        </authorList>
    </citation>
    <scope>NUCLEOTIDE SEQUENCE [LARGE SCALE GENOMIC DNA]</scope>
    <source>
        <strain evidence="9">R1</strain>
        <tissue evidence="9">Leaf</tissue>
    </source>
</reference>
<keyword evidence="4" id="KW-0479">Metal-binding</keyword>
<dbReference type="EMBL" id="CP144746">
    <property type="protein sequence ID" value="WVZ61302.1"/>
    <property type="molecule type" value="Genomic_DNA"/>
</dbReference>
<name>A0AAQ3WH42_PASNO</name>
<evidence type="ECO:0000256" key="6">
    <source>
        <dbReference type="ARBA" id="ARBA00023014"/>
    </source>
</evidence>
<proteinExistence type="inferred from homology"/>
<evidence type="ECO:0000256" key="4">
    <source>
        <dbReference type="ARBA" id="ARBA00022723"/>
    </source>
</evidence>
<keyword evidence="7" id="KW-0676">Redox-active center</keyword>
<dbReference type="InterPro" id="IPR033658">
    <property type="entry name" value="GRX_PICOT-like"/>
</dbReference>
<feature type="domain" description="Glutaredoxin" evidence="8">
    <location>
        <begin position="87"/>
        <end position="150"/>
    </location>
</feature>
<evidence type="ECO:0000256" key="2">
    <source>
        <dbReference type="ARBA" id="ARBA00008983"/>
    </source>
</evidence>
<evidence type="ECO:0000259" key="8">
    <source>
        <dbReference type="Pfam" id="PF00462"/>
    </source>
</evidence>
<comment type="function">
    <text evidence="1">May only reduce GSH-thiol disulfides, but not protein disulfides.</text>
</comment>
<gene>
    <name evidence="9" type="ORF">U9M48_011203</name>
</gene>
<dbReference type="Proteomes" id="UP001341281">
    <property type="component" value="Chromosome 02"/>
</dbReference>
<dbReference type="PROSITE" id="PS51354">
    <property type="entry name" value="GLUTAREDOXIN_2"/>
    <property type="match status" value="1"/>
</dbReference>
<sequence>MAASATAAATPLSVATLAALPVSARRQPATVAYLPRGRGGPLPTQRLLALGRRPARLQARGRPVRCQASLSPEMRATLDKVVGSNKVVLFMKGTKDFPQCGFSHTVVQILRSLDVPFETLDVLANEALRQGLKDYSSWPTFPQLYIDGEFFGGCDITVALLNKVKKLLECSIEKTRLHRIMRCQHQIPTDLPKNLQRNSDSQIIKGWVHGCLGTGRKEEYRHGQGHSGHKVQT</sequence>
<dbReference type="InterPro" id="IPR002109">
    <property type="entry name" value="Glutaredoxin"/>
</dbReference>
<keyword evidence="10" id="KW-1185">Reference proteome</keyword>
<accession>A0AAQ3WH42</accession>
<dbReference type="Pfam" id="PF00462">
    <property type="entry name" value="Glutaredoxin"/>
    <property type="match status" value="1"/>
</dbReference>
<dbReference type="PANTHER" id="PTHR10293">
    <property type="entry name" value="GLUTAREDOXIN FAMILY MEMBER"/>
    <property type="match status" value="1"/>
</dbReference>
<dbReference type="InterPro" id="IPR004480">
    <property type="entry name" value="Monothiol_GRX-rel"/>
</dbReference>
<protein>
    <recommendedName>
        <fullName evidence="8">Glutaredoxin domain-containing protein</fullName>
    </recommendedName>
</protein>
<evidence type="ECO:0000313" key="9">
    <source>
        <dbReference type="EMBL" id="WVZ61302.1"/>
    </source>
</evidence>
<keyword evidence="5" id="KW-0408">Iron</keyword>